<sequence length="121" mass="13728">MKSLVSNMRRSHWVSVAIGLLVFLTWVFRGLIDRDVYHLLMGVLTLGHVVLFGLVYYFGRHHQLTNHWPKQQLLSFKIFAIIGIVFTVAVLIFSKDSLGTASLMVNNVLLVAFPQTSLEKS</sequence>
<evidence type="ECO:0000256" key="1">
    <source>
        <dbReference type="SAM" id="Phobius"/>
    </source>
</evidence>
<evidence type="ECO:0000313" key="2">
    <source>
        <dbReference type="EMBL" id="NKZ20138.1"/>
    </source>
</evidence>
<name>A0A7X6MYK5_9STRE</name>
<accession>A0A7X6MYK5</accession>
<comment type="caution">
    <text evidence="2">The sequence shown here is derived from an EMBL/GenBank/DDBJ whole genome shotgun (WGS) entry which is preliminary data.</text>
</comment>
<dbReference type="EMBL" id="JAAXPR010000005">
    <property type="protein sequence ID" value="NKZ20138.1"/>
    <property type="molecule type" value="Genomic_DNA"/>
</dbReference>
<feature type="transmembrane region" description="Helical" evidence="1">
    <location>
        <begin position="78"/>
        <end position="94"/>
    </location>
</feature>
<evidence type="ECO:0000313" key="3">
    <source>
        <dbReference type="Proteomes" id="UP000522720"/>
    </source>
</evidence>
<dbReference type="Proteomes" id="UP000522720">
    <property type="component" value="Unassembled WGS sequence"/>
</dbReference>
<feature type="transmembrane region" description="Helical" evidence="1">
    <location>
        <begin position="12"/>
        <end position="32"/>
    </location>
</feature>
<reference evidence="2 3" key="1">
    <citation type="submission" date="2020-04" db="EMBL/GenBank/DDBJ databases">
        <title>MicrobeNet Type strains.</title>
        <authorList>
            <person name="Nicholson A.C."/>
        </authorList>
    </citation>
    <scope>NUCLEOTIDE SEQUENCE [LARGE SCALE GENOMIC DNA]</scope>
    <source>
        <strain evidence="2 3">CCUG 69612</strain>
    </source>
</reference>
<protein>
    <submittedName>
        <fullName evidence="2">Uncharacterized protein</fullName>
    </submittedName>
</protein>
<keyword evidence="1" id="KW-0812">Transmembrane</keyword>
<gene>
    <name evidence="2" type="ORF">HF992_04640</name>
</gene>
<dbReference type="RefSeq" id="WP_168548890.1">
    <property type="nucleotide sequence ID" value="NZ_JAAXPR010000005.1"/>
</dbReference>
<proteinExistence type="predicted"/>
<organism evidence="2 3">
    <name type="scientific">Streptococcus ovuberis</name>
    <dbReference type="NCBI Taxonomy" id="1936207"/>
    <lineage>
        <taxon>Bacteria</taxon>
        <taxon>Bacillati</taxon>
        <taxon>Bacillota</taxon>
        <taxon>Bacilli</taxon>
        <taxon>Lactobacillales</taxon>
        <taxon>Streptococcaceae</taxon>
        <taxon>Streptococcus</taxon>
    </lineage>
</organism>
<feature type="transmembrane region" description="Helical" evidence="1">
    <location>
        <begin position="38"/>
        <end position="58"/>
    </location>
</feature>
<keyword evidence="1" id="KW-0472">Membrane</keyword>
<dbReference type="AlphaFoldDB" id="A0A7X6MYK5"/>
<keyword evidence="3" id="KW-1185">Reference proteome</keyword>
<keyword evidence="1" id="KW-1133">Transmembrane helix</keyword>